<keyword evidence="6" id="KW-0686">Riboflavin biosynthesis</keyword>
<evidence type="ECO:0000313" key="13">
    <source>
        <dbReference type="Proteomes" id="UP000321595"/>
    </source>
</evidence>
<name>A0A5B8Y1S2_9DELT</name>
<evidence type="ECO:0000256" key="2">
    <source>
        <dbReference type="ARBA" id="ARBA00002803"/>
    </source>
</evidence>
<dbReference type="OrthoDB" id="9788537at2"/>
<evidence type="ECO:0000259" key="11">
    <source>
        <dbReference type="PROSITE" id="PS51177"/>
    </source>
</evidence>
<evidence type="ECO:0000256" key="5">
    <source>
        <dbReference type="ARBA" id="ARBA00013950"/>
    </source>
</evidence>
<dbReference type="RefSeq" id="WP_146962852.1">
    <property type="nucleotide sequence ID" value="NZ_CP042467.1"/>
</dbReference>
<dbReference type="PIRSF" id="PIRSF000498">
    <property type="entry name" value="Riboflavin_syn_A"/>
    <property type="match status" value="1"/>
</dbReference>
<gene>
    <name evidence="12" type="ORF">FRD01_20745</name>
</gene>
<feature type="domain" description="Lumazine-binding" evidence="11">
    <location>
        <begin position="1"/>
        <end position="95"/>
    </location>
</feature>
<dbReference type="PANTHER" id="PTHR21098:SF12">
    <property type="entry name" value="RIBOFLAVIN SYNTHASE"/>
    <property type="match status" value="1"/>
</dbReference>
<dbReference type="CDD" id="cd00402">
    <property type="entry name" value="Riboflavin_synthase_like"/>
    <property type="match status" value="1"/>
</dbReference>
<feature type="repeat" description="Lumazine-binding" evidence="10">
    <location>
        <begin position="1"/>
        <end position="95"/>
    </location>
</feature>
<dbReference type="EMBL" id="CP042467">
    <property type="protein sequence ID" value="QED29619.1"/>
    <property type="molecule type" value="Genomic_DNA"/>
</dbReference>
<comment type="pathway">
    <text evidence="3">Cofactor biosynthesis; riboflavin biosynthesis; riboflavin from 2-hydroxy-3-oxobutyl phosphate and 5-amino-6-(D-ribitylamino)uracil: step 2/2.</text>
</comment>
<feature type="repeat" description="Lumazine-binding" evidence="10">
    <location>
        <begin position="96"/>
        <end position="192"/>
    </location>
</feature>
<organism evidence="12 13">
    <name type="scientific">Microvenator marinus</name>
    <dbReference type="NCBI Taxonomy" id="2600177"/>
    <lineage>
        <taxon>Bacteria</taxon>
        <taxon>Deltaproteobacteria</taxon>
        <taxon>Bradymonadales</taxon>
        <taxon>Microvenatoraceae</taxon>
        <taxon>Microvenator</taxon>
    </lineage>
</organism>
<protein>
    <recommendedName>
        <fullName evidence="5 9">Riboflavin synthase</fullName>
        <ecNumber evidence="4 9">2.5.1.9</ecNumber>
    </recommendedName>
</protein>
<evidence type="ECO:0000256" key="6">
    <source>
        <dbReference type="ARBA" id="ARBA00022619"/>
    </source>
</evidence>
<evidence type="ECO:0000256" key="8">
    <source>
        <dbReference type="ARBA" id="ARBA00022737"/>
    </source>
</evidence>
<dbReference type="Proteomes" id="UP000321595">
    <property type="component" value="Chromosome"/>
</dbReference>
<dbReference type="GO" id="GO:0004746">
    <property type="term" value="F:riboflavin synthase activity"/>
    <property type="evidence" value="ECO:0007669"/>
    <property type="project" value="UniProtKB-UniRule"/>
</dbReference>
<dbReference type="InterPro" id="IPR026017">
    <property type="entry name" value="Lumazine-bd_dom"/>
</dbReference>
<keyword evidence="7 12" id="KW-0808">Transferase</keyword>
<dbReference type="GO" id="GO:0009231">
    <property type="term" value="P:riboflavin biosynthetic process"/>
    <property type="evidence" value="ECO:0007669"/>
    <property type="project" value="UniProtKB-KW"/>
</dbReference>
<comment type="catalytic activity">
    <reaction evidence="1">
        <text>2 6,7-dimethyl-8-(1-D-ribityl)lumazine + H(+) = 5-amino-6-(D-ribitylamino)uracil + riboflavin</text>
        <dbReference type="Rhea" id="RHEA:20772"/>
        <dbReference type="ChEBI" id="CHEBI:15378"/>
        <dbReference type="ChEBI" id="CHEBI:15934"/>
        <dbReference type="ChEBI" id="CHEBI:57986"/>
        <dbReference type="ChEBI" id="CHEBI:58201"/>
        <dbReference type="EC" id="2.5.1.9"/>
    </reaction>
</comment>
<evidence type="ECO:0000256" key="1">
    <source>
        <dbReference type="ARBA" id="ARBA00000968"/>
    </source>
</evidence>
<keyword evidence="13" id="KW-1185">Reference proteome</keyword>
<sequence>MFTGLITDIGVIRDVKGSRTKTLRIETSYDTKDIELGESIAVDGVCLTVTEIQDRSFSVDAGWETLEKTAIGRRGPGSKVHLERALALGDRLGGHWVSGHVDGVGRVTRRQDLDKSVLLEFSAPSHVAELLVEKGSIAIDGVSLTVNTVDGDKFTVAIIPYTQGKTHLLDLKVSDEVNLESDILGKYVRKLLGRSARIDEEFLKANGFSVE</sequence>
<dbReference type="InterPro" id="IPR017938">
    <property type="entry name" value="Riboflavin_synthase-like_b-brl"/>
</dbReference>
<dbReference type="NCBIfam" id="TIGR00187">
    <property type="entry name" value="ribE"/>
    <property type="match status" value="1"/>
</dbReference>
<dbReference type="FunFam" id="2.40.30.20:FF:000004">
    <property type="entry name" value="Riboflavin synthase, alpha subunit"/>
    <property type="match status" value="1"/>
</dbReference>
<dbReference type="PANTHER" id="PTHR21098">
    <property type="entry name" value="RIBOFLAVIN SYNTHASE ALPHA CHAIN"/>
    <property type="match status" value="1"/>
</dbReference>
<dbReference type="AlphaFoldDB" id="A0A5B8Y1S2"/>
<keyword evidence="8" id="KW-0677">Repeat</keyword>
<dbReference type="SUPFAM" id="SSF63380">
    <property type="entry name" value="Riboflavin synthase domain-like"/>
    <property type="match status" value="2"/>
</dbReference>
<evidence type="ECO:0000256" key="7">
    <source>
        <dbReference type="ARBA" id="ARBA00022679"/>
    </source>
</evidence>
<dbReference type="KEGG" id="bbae:FRD01_20745"/>
<dbReference type="InterPro" id="IPR001783">
    <property type="entry name" value="Lumazine-bd"/>
</dbReference>
<accession>A0A5B8Y1S2</accession>
<dbReference type="PROSITE" id="PS51177">
    <property type="entry name" value="LUMAZINE_BIND"/>
    <property type="match status" value="2"/>
</dbReference>
<evidence type="ECO:0000256" key="10">
    <source>
        <dbReference type="PROSITE-ProRule" id="PRU00524"/>
    </source>
</evidence>
<comment type="function">
    <text evidence="2">Catalyzes the dismutation of two molecules of 6,7-dimethyl-8-ribityllumazine, resulting in the formation of riboflavin and 5-amino-6-(D-ribitylamino)uracil.</text>
</comment>
<dbReference type="NCBIfam" id="NF006767">
    <property type="entry name" value="PRK09289.1"/>
    <property type="match status" value="1"/>
</dbReference>
<dbReference type="EC" id="2.5.1.9" evidence="4 9"/>
<dbReference type="Gene3D" id="2.40.30.20">
    <property type="match status" value="2"/>
</dbReference>
<evidence type="ECO:0000256" key="9">
    <source>
        <dbReference type="NCBIfam" id="TIGR00187"/>
    </source>
</evidence>
<evidence type="ECO:0000256" key="3">
    <source>
        <dbReference type="ARBA" id="ARBA00004887"/>
    </source>
</evidence>
<evidence type="ECO:0000313" key="12">
    <source>
        <dbReference type="EMBL" id="QED29619.1"/>
    </source>
</evidence>
<reference evidence="12 13" key="1">
    <citation type="submission" date="2019-08" db="EMBL/GenBank/DDBJ databases">
        <authorList>
            <person name="Liang Q."/>
        </authorList>
    </citation>
    <scope>NUCLEOTIDE SEQUENCE [LARGE SCALE GENOMIC DNA]</scope>
    <source>
        <strain evidence="12 13">V1718</strain>
    </source>
</reference>
<dbReference type="Pfam" id="PF00677">
    <property type="entry name" value="Lum_binding"/>
    <property type="match status" value="2"/>
</dbReference>
<feature type="domain" description="Lumazine-binding" evidence="11">
    <location>
        <begin position="96"/>
        <end position="192"/>
    </location>
</feature>
<evidence type="ECO:0000256" key="4">
    <source>
        <dbReference type="ARBA" id="ARBA00012827"/>
    </source>
</evidence>
<dbReference type="InterPro" id="IPR023366">
    <property type="entry name" value="ATP_synth_asu-like_sf"/>
</dbReference>
<proteinExistence type="predicted"/>